<reference evidence="8" key="1">
    <citation type="submission" date="2025-08" db="UniProtKB">
        <authorList>
            <consortium name="RefSeq"/>
        </authorList>
    </citation>
    <scope>IDENTIFICATION</scope>
    <source>
        <tissue evidence="8">Sperm</tissue>
    </source>
</reference>
<dbReference type="PANTHER" id="PTHR20952:SF0">
    <property type="entry name" value="ADP-RIBOSYLATION FACTOR-LIKE PROTEIN 6-INTERACTING PROTEIN 1"/>
    <property type="match status" value="1"/>
</dbReference>
<evidence type="ECO:0000256" key="2">
    <source>
        <dbReference type="ARBA" id="ARBA00022692"/>
    </source>
</evidence>
<feature type="transmembrane region" description="Helical" evidence="5">
    <location>
        <begin position="70"/>
        <end position="89"/>
    </location>
</feature>
<name>A0AAJ7TFP6_PETMA</name>
<keyword evidence="4 5" id="KW-0472">Membrane</keyword>
<dbReference type="Pfam" id="PF24456">
    <property type="entry name" value="RHD_RETREG1-3"/>
    <property type="match status" value="1"/>
</dbReference>
<comment type="subcellular location">
    <subcellularLocation>
        <location evidence="1">Membrane</location>
        <topology evidence="1">Multi-pass membrane protein</topology>
    </subcellularLocation>
</comment>
<keyword evidence="3 5" id="KW-1133">Transmembrane helix</keyword>
<organism evidence="7 8">
    <name type="scientific">Petromyzon marinus</name>
    <name type="common">Sea lamprey</name>
    <dbReference type="NCBI Taxonomy" id="7757"/>
    <lineage>
        <taxon>Eukaryota</taxon>
        <taxon>Metazoa</taxon>
        <taxon>Chordata</taxon>
        <taxon>Craniata</taxon>
        <taxon>Vertebrata</taxon>
        <taxon>Cyclostomata</taxon>
        <taxon>Hyperoartia</taxon>
        <taxon>Petromyzontiformes</taxon>
        <taxon>Petromyzontidae</taxon>
        <taxon>Petromyzon</taxon>
    </lineage>
</organism>
<protein>
    <submittedName>
        <fullName evidence="8">ADP-ribosylation factor-like protein 6-interacting protein 1</fullName>
    </submittedName>
</protein>
<dbReference type="KEGG" id="pmrn:116946172"/>
<feature type="transmembrane region" description="Helical" evidence="5">
    <location>
        <begin position="160"/>
        <end position="176"/>
    </location>
</feature>
<evidence type="ECO:0000259" key="6">
    <source>
        <dbReference type="Pfam" id="PF24456"/>
    </source>
</evidence>
<dbReference type="CDD" id="cd22559">
    <property type="entry name" value="Arl6IP1"/>
    <property type="match status" value="1"/>
</dbReference>
<keyword evidence="7" id="KW-1185">Reference proteome</keyword>
<feature type="transmembrane region" description="Helical" evidence="5">
    <location>
        <begin position="45"/>
        <end position="64"/>
    </location>
</feature>
<dbReference type="GeneID" id="116946172"/>
<evidence type="ECO:0000256" key="5">
    <source>
        <dbReference type="SAM" id="Phobius"/>
    </source>
</evidence>
<dbReference type="GO" id="GO:0006613">
    <property type="term" value="P:cotranslational protein targeting to membrane"/>
    <property type="evidence" value="ECO:0007669"/>
    <property type="project" value="TreeGrafter"/>
</dbReference>
<dbReference type="GO" id="GO:0005784">
    <property type="term" value="C:Sec61 translocon complex"/>
    <property type="evidence" value="ECO:0007669"/>
    <property type="project" value="TreeGrafter"/>
</dbReference>
<feature type="transmembrane region" description="Helical" evidence="5">
    <location>
        <begin position="137"/>
        <end position="154"/>
    </location>
</feature>
<evidence type="ECO:0000256" key="3">
    <source>
        <dbReference type="ARBA" id="ARBA00022989"/>
    </source>
</evidence>
<evidence type="ECO:0000256" key="4">
    <source>
        <dbReference type="ARBA" id="ARBA00023136"/>
    </source>
</evidence>
<evidence type="ECO:0000256" key="1">
    <source>
        <dbReference type="ARBA" id="ARBA00004141"/>
    </source>
</evidence>
<sequence>MATAGMEISKENLLAAETARLEEQLQRWGDVLVAAERALRWEKPVYPVAIAGAVSLLFLVIYWLDPSLLTGVSTFVMTLCVVDFLLPTLTSKFLSPNHWTTDKQQHFNDVCKQLANLRRRLYGWGLRLQDLREEKPLVYLATVTVGLLVLAWIGEQFHNLLLTYMLVMSLLLLPGLNRHGVLSKYVGMARDRINTLLKRKDAKRE</sequence>
<keyword evidence="2 5" id="KW-0812">Transmembrane</keyword>
<accession>A0AAJ7TFP6</accession>
<dbReference type="PANTHER" id="PTHR20952">
    <property type="entry name" value="ADP-RIBOSYLATION-LIKE FACTOR 6-INTERACTING PROTEIN"/>
    <property type="match status" value="1"/>
</dbReference>
<evidence type="ECO:0000313" key="8">
    <source>
        <dbReference type="RefSeq" id="XP_032817002.1"/>
    </source>
</evidence>
<dbReference type="AlphaFoldDB" id="A0AAJ7TFP6"/>
<dbReference type="Proteomes" id="UP001318040">
    <property type="component" value="Chromosome 26"/>
</dbReference>
<evidence type="ECO:0000313" key="7">
    <source>
        <dbReference type="Proteomes" id="UP001318040"/>
    </source>
</evidence>
<gene>
    <name evidence="8" type="primary">LOC116946172</name>
</gene>
<dbReference type="RefSeq" id="XP_032817002.1">
    <property type="nucleotide sequence ID" value="XM_032961111.1"/>
</dbReference>
<proteinExistence type="predicted"/>
<feature type="domain" description="RETREG1-3/ARL6IP-like N-terminal reticulon-homology" evidence="6">
    <location>
        <begin position="28"/>
        <end position="185"/>
    </location>
</feature>
<dbReference type="InterPro" id="IPR052114">
    <property type="entry name" value="ER_autophagy_membrane_reg"/>
</dbReference>
<dbReference type="InterPro" id="IPR057282">
    <property type="entry name" value="RETREG1-3-like_RHD"/>
</dbReference>